<organism evidence="1 2">
    <name type="scientific">Dreissena polymorpha</name>
    <name type="common">Zebra mussel</name>
    <name type="synonym">Mytilus polymorpha</name>
    <dbReference type="NCBI Taxonomy" id="45954"/>
    <lineage>
        <taxon>Eukaryota</taxon>
        <taxon>Metazoa</taxon>
        <taxon>Spiralia</taxon>
        <taxon>Lophotrochozoa</taxon>
        <taxon>Mollusca</taxon>
        <taxon>Bivalvia</taxon>
        <taxon>Autobranchia</taxon>
        <taxon>Heteroconchia</taxon>
        <taxon>Euheterodonta</taxon>
        <taxon>Imparidentia</taxon>
        <taxon>Neoheterodontei</taxon>
        <taxon>Myida</taxon>
        <taxon>Dreissenoidea</taxon>
        <taxon>Dreissenidae</taxon>
        <taxon>Dreissena</taxon>
    </lineage>
</organism>
<reference evidence="1" key="1">
    <citation type="journal article" date="2019" name="bioRxiv">
        <title>The Genome of the Zebra Mussel, Dreissena polymorpha: A Resource for Invasive Species Research.</title>
        <authorList>
            <person name="McCartney M.A."/>
            <person name="Auch B."/>
            <person name="Kono T."/>
            <person name="Mallez S."/>
            <person name="Zhang Y."/>
            <person name="Obille A."/>
            <person name="Becker A."/>
            <person name="Abrahante J.E."/>
            <person name="Garbe J."/>
            <person name="Badalamenti J.P."/>
            <person name="Herman A."/>
            <person name="Mangelson H."/>
            <person name="Liachko I."/>
            <person name="Sullivan S."/>
            <person name="Sone E.D."/>
            <person name="Koren S."/>
            <person name="Silverstein K.A.T."/>
            <person name="Beckman K.B."/>
            <person name="Gohl D.M."/>
        </authorList>
    </citation>
    <scope>NUCLEOTIDE SEQUENCE</scope>
    <source>
        <strain evidence="1">Duluth1</strain>
        <tissue evidence="1">Whole animal</tissue>
    </source>
</reference>
<gene>
    <name evidence="1" type="ORF">DPMN_047396</name>
</gene>
<sequence length="51" mass="6127">MPMVCLLRRRFRRWQWTAYDCPRSSDTNKNIISTGDTNRNLVETLEKLINL</sequence>
<dbReference type="AlphaFoldDB" id="A0A9D4D7N0"/>
<accession>A0A9D4D7N0</accession>
<name>A0A9D4D7N0_DREPO</name>
<dbReference type="EMBL" id="JAIWYP010000011">
    <property type="protein sequence ID" value="KAH3740686.1"/>
    <property type="molecule type" value="Genomic_DNA"/>
</dbReference>
<protein>
    <submittedName>
        <fullName evidence="1">Uncharacterized protein</fullName>
    </submittedName>
</protein>
<proteinExistence type="predicted"/>
<keyword evidence="2" id="KW-1185">Reference proteome</keyword>
<evidence type="ECO:0000313" key="1">
    <source>
        <dbReference type="EMBL" id="KAH3740686.1"/>
    </source>
</evidence>
<dbReference type="Proteomes" id="UP000828390">
    <property type="component" value="Unassembled WGS sequence"/>
</dbReference>
<evidence type="ECO:0000313" key="2">
    <source>
        <dbReference type="Proteomes" id="UP000828390"/>
    </source>
</evidence>
<comment type="caution">
    <text evidence="1">The sequence shown here is derived from an EMBL/GenBank/DDBJ whole genome shotgun (WGS) entry which is preliminary data.</text>
</comment>
<reference evidence="1" key="2">
    <citation type="submission" date="2020-11" db="EMBL/GenBank/DDBJ databases">
        <authorList>
            <person name="McCartney M.A."/>
            <person name="Auch B."/>
            <person name="Kono T."/>
            <person name="Mallez S."/>
            <person name="Becker A."/>
            <person name="Gohl D.M."/>
            <person name="Silverstein K.A.T."/>
            <person name="Koren S."/>
            <person name="Bechman K.B."/>
            <person name="Herman A."/>
            <person name="Abrahante J.E."/>
            <person name="Garbe J."/>
        </authorList>
    </citation>
    <scope>NUCLEOTIDE SEQUENCE</scope>
    <source>
        <strain evidence="1">Duluth1</strain>
        <tissue evidence="1">Whole animal</tissue>
    </source>
</reference>